<sequence>MSRCTRCPVVTDLKRGLCGTCYSALRNKELAYGRWESELVPAADTFAHIDALTDAAMGHLQIRRLSAVPAATFSRLLRERPPQIGRLTAQRIAAVPVPQTVAALVASAQGHEVVPALGSTRRLRALVSAGWPMATMAYDLGMRRAGMDRLIHRSIRIRAYRHHEVVALFNRLQFEQGPSDDAAAYGLERMWPLPFEWDEDSIDEPGTKAAWARRHPREAA</sequence>
<feature type="compositionally biased region" description="Basic residues" evidence="1">
    <location>
        <begin position="211"/>
        <end position="220"/>
    </location>
</feature>
<proteinExistence type="predicted"/>
<accession>A0ABR4ZCJ9</accession>
<evidence type="ECO:0000313" key="3">
    <source>
        <dbReference type="Proteomes" id="UP000031364"/>
    </source>
</evidence>
<evidence type="ECO:0000313" key="2">
    <source>
        <dbReference type="EMBL" id="KIA63039.1"/>
    </source>
</evidence>
<feature type="region of interest" description="Disordered" evidence="1">
    <location>
        <begin position="200"/>
        <end position="220"/>
    </location>
</feature>
<comment type="caution">
    <text evidence="2">The sequence shown here is derived from an EMBL/GenBank/DDBJ whole genome shotgun (WGS) entry which is preliminary data.</text>
</comment>
<reference evidence="2 3" key="1">
    <citation type="journal article" date="2014" name="Int. J. Syst. Evol. Microbiol.">
        <title>Nocardia vulneris sp. nov., isolated from wounds of human patients in North America.</title>
        <authorList>
            <person name="Lasker B.A."/>
            <person name="Bell M."/>
            <person name="Klenk H.P."/>
            <person name="Sproer C."/>
            <person name="Schumann C."/>
            <person name="Schumann P."/>
            <person name="Brown J.M."/>
        </authorList>
    </citation>
    <scope>NUCLEOTIDE SEQUENCE [LARGE SCALE GENOMIC DNA]</scope>
    <source>
        <strain evidence="2 3">W9851</strain>
    </source>
</reference>
<dbReference type="RefSeq" id="WP_043673679.1">
    <property type="nucleotide sequence ID" value="NZ_BDCI01000004.1"/>
</dbReference>
<organism evidence="2 3">
    <name type="scientific">Nocardia vulneris</name>
    <dbReference type="NCBI Taxonomy" id="1141657"/>
    <lineage>
        <taxon>Bacteria</taxon>
        <taxon>Bacillati</taxon>
        <taxon>Actinomycetota</taxon>
        <taxon>Actinomycetes</taxon>
        <taxon>Mycobacteriales</taxon>
        <taxon>Nocardiaceae</taxon>
        <taxon>Nocardia</taxon>
    </lineage>
</organism>
<gene>
    <name evidence="2" type="ORF">FG87_22020</name>
</gene>
<protein>
    <submittedName>
        <fullName evidence="2">Uncharacterized protein</fullName>
    </submittedName>
</protein>
<dbReference type="EMBL" id="JNFP01000026">
    <property type="protein sequence ID" value="KIA63039.1"/>
    <property type="molecule type" value="Genomic_DNA"/>
</dbReference>
<keyword evidence="3" id="KW-1185">Reference proteome</keyword>
<evidence type="ECO:0000256" key="1">
    <source>
        <dbReference type="SAM" id="MobiDB-lite"/>
    </source>
</evidence>
<name>A0ABR4ZCJ9_9NOCA</name>
<dbReference type="Proteomes" id="UP000031364">
    <property type="component" value="Unassembled WGS sequence"/>
</dbReference>